<accession>A0A481YRR6</accession>
<reference evidence="1" key="1">
    <citation type="journal article" date="2019" name="MBio">
        <title>Virus Genomes from Deep Sea Sediments Expand the Ocean Megavirome and Support Independent Origins of Viral Gigantism.</title>
        <authorList>
            <person name="Backstrom D."/>
            <person name="Yutin N."/>
            <person name="Jorgensen S.L."/>
            <person name="Dharamshi J."/>
            <person name="Homa F."/>
            <person name="Zaremba-Niedwiedzka K."/>
            <person name="Spang A."/>
            <person name="Wolf Y.I."/>
            <person name="Koonin E.V."/>
            <person name="Ettema T.J."/>
        </authorList>
    </citation>
    <scope>NUCLEOTIDE SEQUENCE</scope>
</reference>
<evidence type="ECO:0000313" key="1">
    <source>
        <dbReference type="EMBL" id="QBK85963.1"/>
    </source>
</evidence>
<dbReference type="EMBL" id="MK500328">
    <property type="protein sequence ID" value="QBK85963.1"/>
    <property type="molecule type" value="Genomic_DNA"/>
</dbReference>
<proteinExistence type="predicted"/>
<gene>
    <name evidence="1" type="ORF">LCMAC101_05580</name>
</gene>
<organism evidence="1">
    <name type="scientific">Marseillevirus LCMAC101</name>
    <dbReference type="NCBI Taxonomy" id="2506602"/>
    <lineage>
        <taxon>Viruses</taxon>
        <taxon>Varidnaviria</taxon>
        <taxon>Bamfordvirae</taxon>
        <taxon>Nucleocytoviricota</taxon>
        <taxon>Megaviricetes</taxon>
        <taxon>Pimascovirales</taxon>
        <taxon>Pimascovirales incertae sedis</taxon>
        <taxon>Marseilleviridae</taxon>
    </lineage>
</organism>
<name>A0A481YRR6_9VIRU</name>
<sequence>MASERESDNIPYEMRGAHVSVKGKVIKVINHNPFTRARTKERQYRYLLSPIYIFNKKYDHLWVSGCKKTMGVTKGDTISFFAKLSTYETEGVKKWNVKFPYKNFTIEHLE</sequence>
<protein>
    <submittedName>
        <fullName evidence="1">Uncharacterized protein</fullName>
    </submittedName>
</protein>